<accession>A0A540WD80</accession>
<dbReference type="SUPFAM" id="SSF48452">
    <property type="entry name" value="TPR-like"/>
    <property type="match status" value="1"/>
</dbReference>
<reference evidence="1 2" key="1">
    <citation type="submission" date="2019-06" db="EMBL/GenBank/DDBJ databases">
        <title>Description of Kitasatospora acidophila sp. nov. isolated from pine grove soil, and reclassification of Streptomyces novaecaesareae to Kitasatospora novaeceasareae comb. nov.</title>
        <authorList>
            <person name="Kim M.J."/>
        </authorList>
    </citation>
    <scope>NUCLEOTIDE SEQUENCE [LARGE SCALE GENOMIC DNA]</scope>
    <source>
        <strain evidence="1 2">MMS16-CNU292</strain>
    </source>
</reference>
<dbReference type="OrthoDB" id="4192463at2"/>
<organism evidence="1 2">
    <name type="scientific">Kitasatospora acidiphila</name>
    <dbReference type="NCBI Taxonomy" id="2567942"/>
    <lineage>
        <taxon>Bacteria</taxon>
        <taxon>Bacillati</taxon>
        <taxon>Actinomycetota</taxon>
        <taxon>Actinomycetes</taxon>
        <taxon>Kitasatosporales</taxon>
        <taxon>Streptomycetaceae</taxon>
        <taxon>Kitasatospora</taxon>
    </lineage>
</organism>
<protein>
    <recommendedName>
        <fullName evidence="3">Tetratricopeptide repeat protein</fullName>
    </recommendedName>
</protein>
<dbReference type="InterPro" id="IPR011990">
    <property type="entry name" value="TPR-like_helical_dom_sf"/>
</dbReference>
<evidence type="ECO:0000313" key="1">
    <source>
        <dbReference type="EMBL" id="TQF06928.1"/>
    </source>
</evidence>
<dbReference type="AlphaFoldDB" id="A0A540WD80"/>
<evidence type="ECO:0000313" key="2">
    <source>
        <dbReference type="Proteomes" id="UP000319103"/>
    </source>
</evidence>
<comment type="caution">
    <text evidence="1">The sequence shown here is derived from an EMBL/GenBank/DDBJ whole genome shotgun (WGS) entry which is preliminary data.</text>
</comment>
<keyword evidence="2" id="KW-1185">Reference proteome</keyword>
<name>A0A540WD80_9ACTN</name>
<dbReference type="Proteomes" id="UP000319103">
    <property type="component" value="Unassembled WGS sequence"/>
</dbReference>
<proteinExistence type="predicted"/>
<dbReference type="Gene3D" id="1.25.40.10">
    <property type="entry name" value="Tetratricopeptide repeat domain"/>
    <property type="match status" value="1"/>
</dbReference>
<dbReference type="RefSeq" id="WP_141637333.1">
    <property type="nucleotide sequence ID" value="NZ_VIGB01000003.1"/>
</dbReference>
<sequence length="306" mass="31922">MSVPVEPSGAFGPAHAAAARLIPADAVPVTDEDAAPAGADADADATEDGGVRALLLRLRAAAADAPSDEATGYLLELVAREMTAVLGRFDRDALVTWRERACQHDAAGNPGAAVHLLAQVVTEMTQHLGPTDSDTLVTHLELATAIGNNGDPRTAVQRFQELVPALAMAHGAQDARVLTVQVRMAANLARAGEVFPAVQQLQSLVPWIQQSLPAGHPLLGEARCALARLVPTFRHLTGTPDSAGLGPVEAVAMVHRLLVWDFGSDAEAKACVKDLGRFTGKRGISDRLAAIPDDMSAEQAAGFLLA</sequence>
<dbReference type="EMBL" id="VIGB01000003">
    <property type="protein sequence ID" value="TQF06928.1"/>
    <property type="molecule type" value="Genomic_DNA"/>
</dbReference>
<evidence type="ECO:0008006" key="3">
    <source>
        <dbReference type="Google" id="ProtNLM"/>
    </source>
</evidence>
<gene>
    <name evidence="1" type="ORF">E6W39_37975</name>
</gene>